<dbReference type="PANTHER" id="PTHR21015">
    <property type="entry name" value="UDP-N-ACETYLGLUCOSAMINE--N-ACETYLMURAMYL-(PENTAPEPTIDE) PYROPHOSPHORYL-UNDECAPRENOL N-ACETYLGLUCOSAMINE TRANSFERASE 1"/>
    <property type="match status" value="1"/>
</dbReference>
<dbReference type="GO" id="GO:0016757">
    <property type="term" value="F:glycosyltransferase activity"/>
    <property type="evidence" value="ECO:0007669"/>
    <property type="project" value="TreeGrafter"/>
</dbReference>
<gene>
    <name evidence="1" type="ORF">GCM10025874_11970</name>
</gene>
<keyword evidence="1" id="KW-0808">Transferase</keyword>
<dbReference type="Gene3D" id="3.40.50.2000">
    <property type="entry name" value="Glycogen Phosphorylase B"/>
    <property type="match status" value="1"/>
</dbReference>
<keyword evidence="2" id="KW-1185">Reference proteome</keyword>
<reference evidence="1 2" key="1">
    <citation type="journal article" date="2014" name="Int. J. Syst. Evol. Microbiol.">
        <title>Complete genome sequence of Corynebacterium casei LMG S-19264T (=DSM 44701T), isolated from a smear-ripened cheese.</title>
        <authorList>
            <consortium name="US DOE Joint Genome Institute (JGI-PGF)"/>
            <person name="Walter F."/>
            <person name="Albersmeier A."/>
            <person name="Kalinowski J."/>
            <person name="Ruckert C."/>
        </authorList>
    </citation>
    <scope>NUCLEOTIDE SEQUENCE [LARGE SCALE GENOMIC DNA]</scope>
    <source>
        <strain evidence="1 2">NBRC 112289</strain>
    </source>
</reference>
<protein>
    <submittedName>
        <fullName evidence="1">Glycosyl transferase</fullName>
    </submittedName>
</protein>
<dbReference type="SUPFAM" id="SSF53756">
    <property type="entry name" value="UDP-Glycosyltransferase/glycogen phosphorylase"/>
    <property type="match status" value="1"/>
</dbReference>
<accession>A0AA37X8Y0</accession>
<dbReference type="PANTHER" id="PTHR21015:SF28">
    <property type="entry name" value="SLL1722 PROTEIN"/>
    <property type="match status" value="1"/>
</dbReference>
<evidence type="ECO:0000313" key="2">
    <source>
        <dbReference type="Proteomes" id="UP001157160"/>
    </source>
</evidence>
<name>A0AA37X8Y0_9MICO</name>
<comment type="caution">
    <text evidence="1">The sequence shown here is derived from an EMBL/GenBank/DDBJ whole genome shotgun (WGS) entry which is preliminary data.</text>
</comment>
<dbReference type="AlphaFoldDB" id="A0AA37X8Y0"/>
<dbReference type="EMBL" id="BSUL01000001">
    <property type="protein sequence ID" value="GMA27944.1"/>
    <property type="molecule type" value="Genomic_DNA"/>
</dbReference>
<dbReference type="RefSeq" id="WP_284230968.1">
    <property type="nucleotide sequence ID" value="NZ_BSUL01000001.1"/>
</dbReference>
<sequence length="391" mass="40683">MATRIALYSHDSVGLGHVRRNLAIAHQLSASLPAATGEPVSGLLITGQPGATVFPTPEGWDWLVVPGVAPAADGYAPRRMGSGMGRVTGLRSAAIGSALDAFAPDLLVIDRHPLGVARELEPALDRLRRDRPGCAVVLGLRDVLDDPAAMAAEWSRIGGADAVRRRFDAVWVYGDDAVHDPLAAGEIPAGLGRLVRSTGFLAHGRPVGRDRSPEQPFVLTTVGGGSDGLELALAAAGAPVPAGHHHVVVTGPQMPAGDRARVRAAAGPDVRVVTSVPDALALVRRASAVIAMGGYNSVSEVMSTSTPALVVPRVRRRREQAIRAEALARRGLLDVLDPARLDSAAIGDWLAARVGDAVDRSGVDLDGLARIGELAAALIRRPARKDLAHAV</sequence>
<evidence type="ECO:0000313" key="1">
    <source>
        <dbReference type="EMBL" id="GMA27944.1"/>
    </source>
</evidence>
<dbReference type="Proteomes" id="UP001157160">
    <property type="component" value="Unassembled WGS sequence"/>
</dbReference>
<organism evidence="1 2">
    <name type="scientific">Arenivirga flava</name>
    <dbReference type="NCBI Taxonomy" id="1930060"/>
    <lineage>
        <taxon>Bacteria</taxon>
        <taxon>Bacillati</taxon>
        <taxon>Actinomycetota</taxon>
        <taxon>Actinomycetes</taxon>
        <taxon>Micrococcales</taxon>
        <taxon>Microbacteriaceae</taxon>
        <taxon>Arenivirga</taxon>
    </lineage>
</organism>
<proteinExistence type="predicted"/>